<keyword evidence="3" id="KW-0998">Cell outer membrane</keyword>
<dbReference type="SUPFAM" id="SSF56935">
    <property type="entry name" value="Porins"/>
    <property type="match status" value="1"/>
</dbReference>
<name>A0ABQ1JPY7_9SPHN</name>
<dbReference type="PANTHER" id="PTHR40980">
    <property type="entry name" value="PLUG DOMAIN-CONTAINING PROTEIN"/>
    <property type="match status" value="1"/>
</dbReference>
<comment type="similarity">
    <text evidence="4">Belongs to the TonB-dependent receptor family.</text>
</comment>
<dbReference type="Gene3D" id="2.170.130.10">
    <property type="entry name" value="TonB-dependent receptor, plug domain"/>
    <property type="match status" value="1"/>
</dbReference>
<feature type="domain" description="TonB-dependent receptor-like beta-barrel" evidence="6">
    <location>
        <begin position="513"/>
        <end position="955"/>
    </location>
</feature>
<dbReference type="Pfam" id="PF00593">
    <property type="entry name" value="TonB_dep_Rec_b-barrel"/>
    <property type="match status" value="1"/>
</dbReference>
<evidence type="ECO:0000259" key="7">
    <source>
        <dbReference type="Pfam" id="PF07715"/>
    </source>
</evidence>
<keyword evidence="8" id="KW-0675">Receptor</keyword>
<dbReference type="InterPro" id="IPR036942">
    <property type="entry name" value="Beta-barrel_TonB_sf"/>
</dbReference>
<feature type="chain" id="PRO_5046854592" evidence="5">
    <location>
        <begin position="26"/>
        <end position="994"/>
    </location>
</feature>
<evidence type="ECO:0000256" key="4">
    <source>
        <dbReference type="RuleBase" id="RU003357"/>
    </source>
</evidence>
<feature type="domain" description="TonB-dependent receptor plug" evidence="7">
    <location>
        <begin position="146"/>
        <end position="247"/>
    </location>
</feature>
<dbReference type="RefSeq" id="WP_188515467.1">
    <property type="nucleotide sequence ID" value="NZ_BMGD01000006.1"/>
</dbReference>
<protein>
    <submittedName>
        <fullName evidence="8">TonB-dependent receptor</fullName>
    </submittedName>
</protein>
<comment type="subcellular location">
    <subcellularLocation>
        <location evidence="1 4">Cell outer membrane</location>
    </subcellularLocation>
</comment>
<evidence type="ECO:0000313" key="8">
    <source>
        <dbReference type="EMBL" id="GGB74618.1"/>
    </source>
</evidence>
<evidence type="ECO:0000256" key="5">
    <source>
        <dbReference type="SAM" id="SignalP"/>
    </source>
</evidence>
<dbReference type="InterPro" id="IPR010104">
    <property type="entry name" value="TonB_rcpt_bac"/>
</dbReference>
<feature type="signal peptide" evidence="5">
    <location>
        <begin position="1"/>
        <end position="25"/>
    </location>
</feature>
<keyword evidence="2 4" id="KW-0472">Membrane</keyword>
<dbReference type="EMBL" id="BMGD01000006">
    <property type="protein sequence ID" value="GGB74618.1"/>
    <property type="molecule type" value="Genomic_DNA"/>
</dbReference>
<evidence type="ECO:0000259" key="6">
    <source>
        <dbReference type="Pfam" id="PF00593"/>
    </source>
</evidence>
<keyword evidence="9" id="KW-1185">Reference proteome</keyword>
<dbReference type="NCBIfam" id="TIGR01782">
    <property type="entry name" value="TonB-Xanth-Caul"/>
    <property type="match status" value="1"/>
</dbReference>
<dbReference type="Gene3D" id="2.40.170.20">
    <property type="entry name" value="TonB-dependent receptor, beta-barrel domain"/>
    <property type="match status" value="1"/>
</dbReference>
<dbReference type="Proteomes" id="UP000614261">
    <property type="component" value="Unassembled WGS sequence"/>
</dbReference>
<dbReference type="Gene3D" id="2.60.40.1120">
    <property type="entry name" value="Carboxypeptidase-like, regulatory domain"/>
    <property type="match status" value="1"/>
</dbReference>
<evidence type="ECO:0000256" key="1">
    <source>
        <dbReference type="ARBA" id="ARBA00004442"/>
    </source>
</evidence>
<keyword evidence="5" id="KW-0732">Signal</keyword>
<accession>A0ABQ1JPY7</accession>
<reference evidence="9" key="1">
    <citation type="journal article" date="2019" name="Int. J. Syst. Evol. Microbiol.">
        <title>The Global Catalogue of Microorganisms (GCM) 10K type strain sequencing project: providing services to taxonomists for standard genome sequencing and annotation.</title>
        <authorList>
            <consortium name="The Broad Institute Genomics Platform"/>
            <consortium name="The Broad Institute Genome Sequencing Center for Infectious Disease"/>
            <person name="Wu L."/>
            <person name="Ma J."/>
        </authorList>
    </citation>
    <scope>NUCLEOTIDE SEQUENCE [LARGE SCALE GENOMIC DNA]</scope>
    <source>
        <strain evidence="9">CGMCC 1.12851</strain>
    </source>
</reference>
<dbReference type="SUPFAM" id="SSF49452">
    <property type="entry name" value="Starch-binding domain-like"/>
    <property type="match status" value="1"/>
</dbReference>
<proteinExistence type="inferred from homology"/>
<dbReference type="InterPro" id="IPR012910">
    <property type="entry name" value="Plug_dom"/>
</dbReference>
<sequence>MNTSYRAGLLAGAALCLMASMPAFAQSSDTSMAATETGQIGGVVVDSNGNLVAGATVQVEGSNLVATTGTDGRFVIRSAPVGEVRVRVRYFGSDPVEQTVSVTAQTAAEMRVTVGGSQTVREDGQIVVTASRPIAESEAAALQLQRSSNALVSVIAADSIGRFPDQNIAASLGRLPGVAVQRDQGQDRFISLRGARTNWTTISFDGINVISPAGRTTRFDTIPSAIASKVAVRKAVTADLTGEAVAGQVDILTRSAFDYPGLKVAADLGLGFSELGGGRQYNVTTHVSDRFFNDTIGILLSASRFEVDMITDNFEAGWEIAPEDRLPGSEARIWANNTQNKLYRLTRSNTAFSGRLDWRPSNDHQFFLSSVHTEFRDDELRSAYVFDFDDGAVRTDSTAPQLTARRTGYADIRTGNTPFNGTLFGAEIDSTLNSNSSRQRIFTNTLGGNHILGEWGASWRLNFTRAQADSRPPFQSTWRSPSSRTQRPSIVYDLSDPALHKVQLYDTLVDANGNFSLGRLRDAITPTELEFVTFTRNNQRDQTDAYTARLDFDREISLFGLDTKIQFGGQFNKRTKESNRTVIEARAADLAAAGIALPSQAAFASNDPLKVGIPLGYSFRYFDSAAGEALLDSYIAAGASRIQPSASENNDYVVTEKIFAGYLMGTMFFDRGNVVAGARVERVDNTGSALVNFGGTFRPVTAESGNTLVFPSVHFNYDATDEIKLRLSVNTGAARPDYTLLRPNFTFSDQTETVSGGNPFATPEKAVGVDAYFEWYMANRGFLSIGVYYKKVRDVLFNSQLPQFGSDVLNSDGIDRSVYFFNTTINGGSGEIKGLEIAYSQPFEGLLRSVGAPEWLQGFGFQGNVTLNDSKAVTPDGRDVALPGASDLIYNASLYYEQYGLSLRASWQKRDAWLDSLGGDPVVGDNFWSSVGRLDLSARYAINSRVEMFVDANNLLDEPGIRYVGDPSRTIEFEKFGARFMAGVRINLGGSGSR</sequence>
<dbReference type="Pfam" id="PF13620">
    <property type="entry name" value="CarboxypepD_reg"/>
    <property type="match status" value="1"/>
</dbReference>
<gene>
    <name evidence="8" type="ORF">GCM10010833_32300</name>
</gene>
<comment type="caution">
    <text evidence="8">The sequence shown here is derived from an EMBL/GenBank/DDBJ whole genome shotgun (WGS) entry which is preliminary data.</text>
</comment>
<dbReference type="PANTHER" id="PTHR40980:SF4">
    <property type="entry name" value="TONB-DEPENDENT RECEPTOR-LIKE BETA-BARREL DOMAIN-CONTAINING PROTEIN"/>
    <property type="match status" value="1"/>
</dbReference>
<dbReference type="Pfam" id="PF07715">
    <property type="entry name" value="Plug"/>
    <property type="match status" value="1"/>
</dbReference>
<dbReference type="InterPro" id="IPR013784">
    <property type="entry name" value="Carb-bd-like_fold"/>
</dbReference>
<dbReference type="InterPro" id="IPR037066">
    <property type="entry name" value="Plug_dom_sf"/>
</dbReference>
<evidence type="ECO:0000256" key="3">
    <source>
        <dbReference type="ARBA" id="ARBA00023237"/>
    </source>
</evidence>
<keyword evidence="4" id="KW-0798">TonB box</keyword>
<dbReference type="InterPro" id="IPR000531">
    <property type="entry name" value="Beta-barrel_TonB"/>
</dbReference>
<organism evidence="8 9">
    <name type="scientific">Blastomonas aquatica</name>
    <dbReference type="NCBI Taxonomy" id="1510276"/>
    <lineage>
        <taxon>Bacteria</taxon>
        <taxon>Pseudomonadati</taxon>
        <taxon>Pseudomonadota</taxon>
        <taxon>Alphaproteobacteria</taxon>
        <taxon>Sphingomonadales</taxon>
        <taxon>Sphingomonadaceae</taxon>
        <taxon>Blastomonas</taxon>
    </lineage>
</organism>
<evidence type="ECO:0000256" key="2">
    <source>
        <dbReference type="ARBA" id="ARBA00023136"/>
    </source>
</evidence>
<evidence type="ECO:0000313" key="9">
    <source>
        <dbReference type="Proteomes" id="UP000614261"/>
    </source>
</evidence>